<dbReference type="Proteomes" id="UP000018093">
    <property type="component" value="Unassembled WGS sequence"/>
</dbReference>
<name>R7GBH5_9FIRM</name>
<evidence type="ECO:0000313" key="3">
    <source>
        <dbReference type="Proteomes" id="UP000018093"/>
    </source>
</evidence>
<comment type="caution">
    <text evidence="2">The sequence shown here is derived from an EMBL/GenBank/DDBJ whole genome shotgun (WGS) entry which is preliminary data.</text>
</comment>
<dbReference type="AlphaFoldDB" id="R7GBH5"/>
<protein>
    <recommendedName>
        <fullName evidence="1">Neutral/alkaline non-lysosomal ceramidase N-terminal domain-containing protein</fullName>
    </recommendedName>
</protein>
<dbReference type="Pfam" id="PF04734">
    <property type="entry name" value="Ceramidase_alk"/>
    <property type="match status" value="1"/>
</dbReference>
<evidence type="ECO:0000313" key="2">
    <source>
        <dbReference type="EMBL" id="CDE23292.1"/>
    </source>
</evidence>
<reference evidence="2" key="1">
    <citation type="submission" date="2012-11" db="EMBL/GenBank/DDBJ databases">
        <title>Dependencies among metagenomic species, viruses, plasmids and units of genetic variation.</title>
        <authorList>
            <person name="Nielsen H.B."/>
            <person name="Almeida M."/>
            <person name="Juncker A.S."/>
            <person name="Rasmussen S."/>
            <person name="Li J."/>
            <person name="Sunagawa S."/>
            <person name="Plichta D."/>
            <person name="Gautier L."/>
            <person name="Le Chatelier E."/>
            <person name="Peletier E."/>
            <person name="Bonde I."/>
            <person name="Nielsen T."/>
            <person name="Manichanh C."/>
            <person name="Arumugam M."/>
            <person name="Batto J."/>
            <person name="Santos M.B.Q.D."/>
            <person name="Blom N."/>
            <person name="Borruel N."/>
            <person name="Burgdorf K.S."/>
            <person name="Boumezbeur F."/>
            <person name="Casellas F."/>
            <person name="Dore J."/>
            <person name="Guarner F."/>
            <person name="Hansen T."/>
            <person name="Hildebrand F."/>
            <person name="Kaas R.S."/>
            <person name="Kennedy S."/>
            <person name="Kristiansen K."/>
            <person name="Kultima J.R."/>
            <person name="Leonard P."/>
            <person name="Levenez F."/>
            <person name="Lund O."/>
            <person name="Moumen B."/>
            <person name="Le Paslier D."/>
            <person name="Pons N."/>
            <person name="Pedersen O."/>
            <person name="Prifti E."/>
            <person name="Qin J."/>
            <person name="Raes J."/>
            <person name="Tap J."/>
            <person name="Tims S."/>
            <person name="Ussery D.W."/>
            <person name="Yamada T."/>
            <person name="MetaHit consortium"/>
            <person name="Renault P."/>
            <person name="Sicheritz-Ponten T."/>
            <person name="Bork P."/>
            <person name="Wang J."/>
            <person name="Brunak S."/>
            <person name="Ehrlich S.D."/>
        </authorList>
    </citation>
    <scope>NUCLEOTIDE SEQUENCE [LARGE SCALE GENOMIC DNA]</scope>
</reference>
<organism evidence="2 3">
    <name type="scientific">Amedibacillus dolichus CAG:375</name>
    <dbReference type="NCBI Taxonomy" id="1263076"/>
    <lineage>
        <taxon>Bacteria</taxon>
        <taxon>Bacillati</taxon>
        <taxon>Bacillota</taxon>
        <taxon>Erysipelotrichia</taxon>
        <taxon>Erysipelotrichales</taxon>
        <taxon>Erysipelotrichaceae</taxon>
        <taxon>Amedibacillus</taxon>
    </lineage>
</organism>
<sequence length="425" mass="48203">MKIGLSQQCITPAFPVHLGGFSIERISNQKLDDLYVKVMVVEKDGEYFGVFTFDLLAVDDLIVKPIRTEIQKRNINEENFLFVATHTHSGPGGIIETRRGLLCASEEIFIKTHTELIDKIIDKSILAFDDAMKDCRDTLLYYAKDVLENVGDNRNNRELKGNNDLSVLFMEQVEGKKAVLLNFACHPTVLNGTNLKVSADFPGAIQTALKADGYDMSFYLNGSCGDISTRFSRHSSDENEIYRYGKLFKQKVMDMRGNARRMDIDTIRFFQTKIRLHLKKTEGIELAQKQLNTCMQNLNDAKMKGITGSDLRLIESYKEGAEANLRLAKYPFDSDEVDVNIQFIKINSHVVICIPGELFSELSNPLQNENVHFVGYANGYLGYFTDKVAYDSFCYEALSSPFDKGEGERMMIFIAQLTDKLLKEE</sequence>
<dbReference type="RefSeq" id="WP_022420935.1">
    <property type="nucleotide sequence ID" value="NZ_FR898606.1"/>
</dbReference>
<gene>
    <name evidence="2" type="ORF">BN631_01744</name>
</gene>
<dbReference type="InterPro" id="IPR031329">
    <property type="entry name" value="NEUT/ALK_ceramidase_N"/>
</dbReference>
<proteinExistence type="predicted"/>
<accession>R7GBH5</accession>
<feature type="domain" description="Neutral/alkaline non-lysosomal ceramidase N-terminal" evidence="1">
    <location>
        <begin position="33"/>
        <end position="204"/>
    </location>
</feature>
<dbReference type="EMBL" id="CBIN010000233">
    <property type="protein sequence ID" value="CDE23292.1"/>
    <property type="molecule type" value="Genomic_DNA"/>
</dbReference>
<evidence type="ECO:0000259" key="1">
    <source>
        <dbReference type="Pfam" id="PF04734"/>
    </source>
</evidence>